<dbReference type="GO" id="GO:0019843">
    <property type="term" value="F:rRNA binding"/>
    <property type="evidence" value="ECO:0007669"/>
    <property type="project" value="UniProtKB-UniRule"/>
</dbReference>
<evidence type="ECO:0000256" key="4">
    <source>
        <dbReference type="ARBA" id="ARBA00022980"/>
    </source>
</evidence>
<evidence type="ECO:0000256" key="6">
    <source>
        <dbReference type="HAMAP-Rule" id="MF_01363"/>
    </source>
</evidence>
<keyword evidence="5 6" id="KW-0687">Ribonucleoprotein</keyword>
<dbReference type="STRING" id="86166.TAGGR_2204"/>
<comment type="function">
    <text evidence="6 7">This protein binds to 23S rRNA in the presence of protein L20.</text>
</comment>
<evidence type="ECO:0000256" key="5">
    <source>
        <dbReference type="ARBA" id="ARBA00023274"/>
    </source>
</evidence>
<dbReference type="GO" id="GO:0006412">
    <property type="term" value="P:translation"/>
    <property type="evidence" value="ECO:0007669"/>
    <property type="project" value="UniProtKB-UniRule"/>
</dbReference>
<keyword evidence="3 6" id="KW-0694">RNA-binding</keyword>
<keyword evidence="4 6" id="KW-0689">Ribosomal protein</keyword>
<dbReference type="InterPro" id="IPR036164">
    <property type="entry name" value="bL21-like_sf"/>
</dbReference>
<dbReference type="GO" id="GO:0003735">
    <property type="term" value="F:structural constituent of ribosome"/>
    <property type="evidence" value="ECO:0007669"/>
    <property type="project" value="InterPro"/>
</dbReference>
<dbReference type="EMBL" id="BCNO01000002">
    <property type="protein sequence ID" value="GAQ95314.1"/>
    <property type="molecule type" value="Genomic_DNA"/>
</dbReference>
<evidence type="ECO:0000313" key="8">
    <source>
        <dbReference type="EMBL" id="GAQ95314.1"/>
    </source>
</evidence>
<dbReference type="PANTHER" id="PTHR21349">
    <property type="entry name" value="50S RIBOSOMAL PROTEIN L21"/>
    <property type="match status" value="1"/>
</dbReference>
<accession>A0A0U9HT39</accession>
<dbReference type="Pfam" id="PF00829">
    <property type="entry name" value="Ribosomal_L21p"/>
    <property type="match status" value="1"/>
</dbReference>
<dbReference type="PANTHER" id="PTHR21349:SF0">
    <property type="entry name" value="LARGE RIBOSOMAL SUBUNIT PROTEIN BL21M"/>
    <property type="match status" value="1"/>
</dbReference>
<dbReference type="SUPFAM" id="SSF141091">
    <property type="entry name" value="L21p-like"/>
    <property type="match status" value="1"/>
</dbReference>
<dbReference type="InterPro" id="IPR001787">
    <property type="entry name" value="Ribosomal_bL21"/>
</dbReference>
<dbReference type="GO" id="GO:0005737">
    <property type="term" value="C:cytoplasm"/>
    <property type="evidence" value="ECO:0007669"/>
    <property type="project" value="UniProtKB-ARBA"/>
</dbReference>
<protein>
    <recommendedName>
        <fullName evidence="6">Large ribosomal subunit protein bL21</fullName>
    </recommendedName>
</protein>
<comment type="subunit">
    <text evidence="6">Part of the 50S ribosomal subunit. Contacts protein L20.</text>
</comment>
<comment type="caution">
    <text evidence="8">The sequence shown here is derived from an EMBL/GenBank/DDBJ whole genome shotgun (WGS) entry which is preliminary data.</text>
</comment>
<organism evidence="8 9">
    <name type="scientific">Thermodesulfovibrio aggregans</name>
    <dbReference type="NCBI Taxonomy" id="86166"/>
    <lineage>
        <taxon>Bacteria</taxon>
        <taxon>Pseudomonadati</taxon>
        <taxon>Nitrospirota</taxon>
        <taxon>Thermodesulfovibrionia</taxon>
        <taxon>Thermodesulfovibrionales</taxon>
        <taxon>Thermodesulfovibrionaceae</taxon>
        <taxon>Thermodesulfovibrio</taxon>
    </lineage>
</organism>
<dbReference type="Proteomes" id="UP000054976">
    <property type="component" value="Unassembled WGS sequence"/>
</dbReference>
<gene>
    <name evidence="6" type="primary">rplU</name>
    <name evidence="8" type="ORF">TAGGR_2204</name>
</gene>
<name>A0A0U9HT39_9BACT</name>
<comment type="similarity">
    <text evidence="1 6 7">Belongs to the bacterial ribosomal protein bL21 family.</text>
</comment>
<evidence type="ECO:0000256" key="2">
    <source>
        <dbReference type="ARBA" id="ARBA00022730"/>
    </source>
</evidence>
<sequence>MYAVIETGGKQFKVKVGDVLKIAKLNVEQGNEVVFDKVLLFQGNEGLKIGSPYVEGLKIKGEVVETGKDKKVLVYRPPSKKAIHRLKGHRQWYTKVKIKEIIGG</sequence>
<dbReference type="RefSeq" id="WP_059176757.1">
    <property type="nucleotide sequence ID" value="NZ_BCNO01000002.1"/>
</dbReference>
<evidence type="ECO:0000313" key="9">
    <source>
        <dbReference type="Proteomes" id="UP000054976"/>
    </source>
</evidence>
<dbReference type="NCBIfam" id="TIGR00061">
    <property type="entry name" value="L21"/>
    <property type="match status" value="1"/>
</dbReference>
<evidence type="ECO:0000256" key="7">
    <source>
        <dbReference type="RuleBase" id="RU000562"/>
    </source>
</evidence>
<dbReference type="GO" id="GO:1990904">
    <property type="term" value="C:ribonucleoprotein complex"/>
    <property type="evidence" value="ECO:0007669"/>
    <property type="project" value="UniProtKB-KW"/>
</dbReference>
<dbReference type="GO" id="GO:0005840">
    <property type="term" value="C:ribosome"/>
    <property type="evidence" value="ECO:0007669"/>
    <property type="project" value="UniProtKB-KW"/>
</dbReference>
<dbReference type="InterPro" id="IPR018258">
    <property type="entry name" value="Ribosomal_bL21_CS"/>
</dbReference>
<dbReference type="AlphaFoldDB" id="A0A0U9HT39"/>
<dbReference type="InterPro" id="IPR028909">
    <property type="entry name" value="bL21-like"/>
</dbReference>
<dbReference type="OrthoDB" id="9813334at2"/>
<keyword evidence="2 6" id="KW-0699">rRNA-binding</keyword>
<keyword evidence="9" id="KW-1185">Reference proteome</keyword>
<dbReference type="HAMAP" id="MF_01363">
    <property type="entry name" value="Ribosomal_bL21"/>
    <property type="match status" value="1"/>
</dbReference>
<proteinExistence type="inferred from homology"/>
<evidence type="ECO:0000256" key="3">
    <source>
        <dbReference type="ARBA" id="ARBA00022884"/>
    </source>
</evidence>
<dbReference type="PROSITE" id="PS01169">
    <property type="entry name" value="RIBOSOMAL_L21"/>
    <property type="match status" value="1"/>
</dbReference>
<evidence type="ECO:0000256" key="1">
    <source>
        <dbReference type="ARBA" id="ARBA00008563"/>
    </source>
</evidence>
<reference evidence="9" key="1">
    <citation type="submission" date="2016-01" db="EMBL/GenBank/DDBJ databases">
        <title>Draft genome sequence of Thermodesulfovibrio aggregans strain TGE-P1.</title>
        <authorList>
            <person name="Sekiguchi Y."/>
            <person name="Ohashi A."/>
            <person name="Matsuura N."/>
            <person name="Tourlousse M.D."/>
        </authorList>
    </citation>
    <scope>NUCLEOTIDE SEQUENCE [LARGE SCALE GENOMIC DNA]</scope>
    <source>
        <strain evidence="9">TGE-P1</strain>
    </source>
</reference>